<evidence type="ECO:0000313" key="1">
    <source>
        <dbReference type="EMBL" id="PRZ17682.1"/>
    </source>
</evidence>
<dbReference type="Proteomes" id="UP000238217">
    <property type="component" value="Unassembled WGS sequence"/>
</dbReference>
<dbReference type="EMBL" id="PVTY01000004">
    <property type="protein sequence ID" value="PRZ17682.1"/>
    <property type="molecule type" value="Genomic_DNA"/>
</dbReference>
<dbReference type="OrthoDB" id="5242510at2"/>
<protein>
    <submittedName>
        <fullName evidence="1">Uncharacterized protein DUF3445</fullName>
    </submittedName>
</protein>
<evidence type="ECO:0000313" key="2">
    <source>
        <dbReference type="Proteomes" id="UP000238217"/>
    </source>
</evidence>
<proteinExistence type="predicted"/>
<reference evidence="1 2" key="1">
    <citation type="submission" date="2018-03" db="EMBL/GenBank/DDBJ databases">
        <title>Comparative analysis of microorganisms from saline springs in Andes Mountain Range, Colombia.</title>
        <authorList>
            <person name="Rubin E."/>
        </authorList>
    </citation>
    <scope>NUCLEOTIDE SEQUENCE [LARGE SCALE GENOMIC DNA]</scope>
    <source>
        <strain evidence="1 2">CG 35</strain>
    </source>
</reference>
<gene>
    <name evidence="1" type="ORF">BCL67_10429</name>
</gene>
<dbReference type="Pfam" id="PF11927">
    <property type="entry name" value="HODM_asu-like"/>
    <property type="match status" value="1"/>
</dbReference>
<dbReference type="InterPro" id="IPR021848">
    <property type="entry name" value="HODM_asu-like"/>
</dbReference>
<accession>A0A2T0YQJ3</accession>
<sequence>MSGGSGAGTAAADRIRAFPFPFAQDSYRYSTNLGPAGQPVQTSTGRWGDSVLHIDAGYAAELAERRAILGRDPSRMQVLPHMRPAAWDAMLTLMQELAATYPDTMALHREPAGRFRWTNRRRGIDQRFSYGDPSTLPQAPLAFIGDQVQEDIVLLDQREGQLFVDAGLVCFASNWSFGFDLGMSFLEIHGPVPRVHDTGVITRAQQLLLRLQPDVPYRRTNWSLAVGGHLDLSTETYPEWGPGRDRIHEVDDATFGAEVHLRVEVQHLLRLPETGCVMFLIRTYQLPLEVIAEVQPWRERLAAVLAELPEDMADYKGFTAYRNRAVDWLSDRAASGSVD</sequence>
<organism evidence="1 2">
    <name type="scientific">Nesterenkonia sandarakina</name>
    <dbReference type="NCBI Taxonomy" id="272918"/>
    <lineage>
        <taxon>Bacteria</taxon>
        <taxon>Bacillati</taxon>
        <taxon>Actinomycetota</taxon>
        <taxon>Actinomycetes</taxon>
        <taxon>Micrococcales</taxon>
        <taxon>Micrococcaceae</taxon>
        <taxon>Nesterenkonia</taxon>
    </lineage>
</organism>
<keyword evidence="2" id="KW-1185">Reference proteome</keyword>
<comment type="caution">
    <text evidence="1">The sequence shown here is derived from an EMBL/GenBank/DDBJ whole genome shotgun (WGS) entry which is preliminary data.</text>
</comment>
<dbReference type="RefSeq" id="WP_106122171.1">
    <property type="nucleotide sequence ID" value="NZ_PVTY01000004.1"/>
</dbReference>
<dbReference type="AlphaFoldDB" id="A0A2T0YQJ3"/>
<name>A0A2T0YQJ3_9MICC</name>